<keyword evidence="3" id="KW-1185">Reference proteome</keyword>
<dbReference type="AlphaFoldDB" id="A0A2H1FEL4"/>
<evidence type="ECO:0000313" key="2">
    <source>
        <dbReference type="EMBL" id="SMH71195.1"/>
    </source>
</evidence>
<organism evidence="2 3">
    <name type="scientific">Candidatus Nitrosotalea okcheonensis</name>
    <dbReference type="NCBI Taxonomy" id="1903276"/>
    <lineage>
        <taxon>Archaea</taxon>
        <taxon>Nitrososphaerota</taxon>
        <taxon>Nitrososphaeria</taxon>
        <taxon>Nitrosotaleales</taxon>
        <taxon>Nitrosotaleaceae</taxon>
        <taxon>Nitrosotalea</taxon>
    </lineage>
</organism>
<dbReference type="SUPFAM" id="SSF103247">
    <property type="entry name" value="TT1751-like"/>
    <property type="match status" value="1"/>
</dbReference>
<dbReference type="CDD" id="cd14797">
    <property type="entry name" value="DUF302"/>
    <property type="match status" value="1"/>
</dbReference>
<dbReference type="Gene3D" id="3.30.310.70">
    <property type="entry name" value="TT1751-like domain"/>
    <property type="match status" value="1"/>
</dbReference>
<proteinExistence type="predicted"/>
<reference evidence="3" key="1">
    <citation type="submission" date="2017-03" db="EMBL/GenBank/DDBJ databases">
        <authorList>
            <person name="Herbold C."/>
        </authorList>
    </citation>
    <scope>NUCLEOTIDE SEQUENCE [LARGE SCALE GENOMIC DNA]</scope>
</reference>
<dbReference type="Proteomes" id="UP000230607">
    <property type="component" value="Chromosome 1"/>
</dbReference>
<dbReference type="Pfam" id="PF03625">
    <property type="entry name" value="DUF302"/>
    <property type="match status" value="1"/>
</dbReference>
<evidence type="ECO:0000313" key="3">
    <source>
        <dbReference type="Proteomes" id="UP000230607"/>
    </source>
</evidence>
<name>A0A2H1FEL4_9ARCH</name>
<dbReference type="InterPro" id="IPR035923">
    <property type="entry name" value="TT1751-like_sf"/>
</dbReference>
<dbReference type="InterPro" id="IPR016796">
    <property type="entry name" value="UCP021774"/>
</dbReference>
<protein>
    <recommendedName>
        <fullName evidence="1">DUF302 domain-containing protein</fullName>
    </recommendedName>
</protein>
<sequence>MHDIASMIMTGAAKTNFSYTVRTLKTINQAVDDMTTSLKDVGFGILGTLDFKEILQKKGLDFKDEYRLLEVCNPGAAKQVLESNPEVGLLLPCTIAIYQKNNENFISLAKPTSLLANIHDYTLEKFGKEIEQKLVQATEKAK</sequence>
<dbReference type="PANTHER" id="PTHR38342">
    <property type="entry name" value="SLR5037 PROTEIN"/>
    <property type="match status" value="1"/>
</dbReference>
<dbReference type="EMBL" id="LT841358">
    <property type="protein sequence ID" value="SMH71195.1"/>
    <property type="molecule type" value="Genomic_DNA"/>
</dbReference>
<feature type="domain" description="DUF302" evidence="1">
    <location>
        <begin position="49"/>
        <end position="111"/>
    </location>
</feature>
<gene>
    <name evidence="2" type="ORF">NCS_11002</name>
</gene>
<accession>A0A2H1FEL4</accession>
<dbReference type="PIRSF" id="PIRSF021774">
    <property type="entry name" value="UCP021774"/>
    <property type="match status" value="1"/>
</dbReference>
<dbReference type="PANTHER" id="PTHR38342:SF1">
    <property type="entry name" value="SLR5037 PROTEIN"/>
    <property type="match status" value="1"/>
</dbReference>
<evidence type="ECO:0000259" key="1">
    <source>
        <dbReference type="Pfam" id="PF03625"/>
    </source>
</evidence>
<dbReference type="InterPro" id="IPR005180">
    <property type="entry name" value="DUF302"/>
</dbReference>